<dbReference type="CDD" id="cd00761">
    <property type="entry name" value="Glyco_tranf_GTA_type"/>
    <property type="match status" value="1"/>
</dbReference>
<protein>
    <submittedName>
        <fullName evidence="2">Cell wall biosynthesis glycosyltransferase-like protein</fullName>
    </submittedName>
</protein>
<dbReference type="EMBL" id="AHBZ02000177">
    <property type="protein sequence ID" value="ERG17419.1"/>
    <property type="molecule type" value="Genomic_DNA"/>
</dbReference>
<dbReference type="STRING" id="1117314.PCIT_16985"/>
<evidence type="ECO:0000313" key="2">
    <source>
        <dbReference type="EMBL" id="ERG17419.1"/>
    </source>
</evidence>
<dbReference type="OrthoDB" id="9802649at2"/>
<dbReference type="InterPro" id="IPR001173">
    <property type="entry name" value="Glyco_trans_2-like"/>
</dbReference>
<gene>
    <name evidence="2" type="ORF">PCIT_16985</name>
</gene>
<dbReference type="InterPro" id="IPR050834">
    <property type="entry name" value="Glycosyltransf_2"/>
</dbReference>
<organism evidence="2">
    <name type="scientific">Pseudoalteromonas citrea DSM 8771</name>
    <dbReference type="NCBI Taxonomy" id="1117314"/>
    <lineage>
        <taxon>Bacteria</taxon>
        <taxon>Pseudomonadati</taxon>
        <taxon>Pseudomonadota</taxon>
        <taxon>Gammaproteobacteria</taxon>
        <taxon>Alteromonadales</taxon>
        <taxon>Pseudoalteromonadaceae</taxon>
        <taxon>Pseudoalteromonas</taxon>
    </lineage>
</organism>
<accession>U1KK92</accession>
<dbReference type="SUPFAM" id="SSF53448">
    <property type="entry name" value="Nucleotide-diphospho-sugar transferases"/>
    <property type="match status" value="1"/>
</dbReference>
<dbReference type="Pfam" id="PF00535">
    <property type="entry name" value="Glycos_transf_2"/>
    <property type="match status" value="1"/>
</dbReference>
<sequence>MSMNQPLVTVWLPTCNRLSLLKRAVDSVLSQSYENIELFIVDNGSTDGTSEYLTQLALDHNNVKYHCFSENKGACAARNFAILNGTGLLATGLDDDDEFLPNRVESLVESFEPEFSFVCSSYAWDYGKYRKHLLNTNKVIELGSQLNFNQASNQVLTYRKRLIEVNMFDVDIISSQDWDIWTRLIITFGKAKRIAEPSYIVHTAHDKPRITDSLNNKVKGLEQFYSRYKHHMTDENKKCFAFLLHYSRGDKIRLNDVKRFFCKPIAYKLCKAWLASQFPSLAKKRLNYLKKDI</sequence>
<dbReference type="eggNOG" id="COG0463">
    <property type="taxonomic scope" value="Bacteria"/>
</dbReference>
<dbReference type="PANTHER" id="PTHR43685:SF2">
    <property type="entry name" value="GLYCOSYLTRANSFERASE 2-LIKE DOMAIN-CONTAINING PROTEIN"/>
    <property type="match status" value="1"/>
</dbReference>
<dbReference type="PANTHER" id="PTHR43685">
    <property type="entry name" value="GLYCOSYLTRANSFERASE"/>
    <property type="match status" value="1"/>
</dbReference>
<comment type="caution">
    <text evidence="2">The sequence shown here is derived from an EMBL/GenBank/DDBJ whole genome shotgun (WGS) entry which is preliminary data.</text>
</comment>
<evidence type="ECO:0000259" key="1">
    <source>
        <dbReference type="Pfam" id="PF00535"/>
    </source>
</evidence>
<dbReference type="AlphaFoldDB" id="U1KK92"/>
<feature type="domain" description="Glycosyltransferase 2-like" evidence="1">
    <location>
        <begin position="10"/>
        <end position="135"/>
    </location>
</feature>
<dbReference type="InterPro" id="IPR029044">
    <property type="entry name" value="Nucleotide-diphossugar_trans"/>
</dbReference>
<reference evidence="2" key="2">
    <citation type="submission" date="2013-04" db="EMBL/GenBank/DDBJ databases">
        <title>Genome sequence of Pseudoalteromonas citrea.</title>
        <authorList>
            <person name="Xie B.-B."/>
            <person name="Rong J.-C."/>
            <person name="Qin Q.-L."/>
            <person name="Shu Y.-L."/>
            <person name="Zhang Y.-Z."/>
        </authorList>
    </citation>
    <scope>NUCLEOTIDE SEQUENCE</scope>
    <source>
        <strain evidence="2">NCIMB 1889</strain>
    </source>
</reference>
<dbReference type="GO" id="GO:0016740">
    <property type="term" value="F:transferase activity"/>
    <property type="evidence" value="ECO:0007669"/>
    <property type="project" value="UniProtKB-KW"/>
</dbReference>
<reference evidence="2" key="1">
    <citation type="journal article" date="2012" name="J. Bacteriol.">
        <title>Genome sequences of type strains of seven species of the marine bacterium Pseudoalteromonas.</title>
        <authorList>
            <person name="Xie B.B."/>
            <person name="Shu Y.L."/>
            <person name="Qin Q.L."/>
            <person name="Rong J.C."/>
            <person name="Zhang X.Y."/>
            <person name="Chen X.L."/>
            <person name="Shi M."/>
            <person name="He H.L."/>
            <person name="Zhou B.C."/>
            <person name="Zhang Y.Z."/>
        </authorList>
    </citation>
    <scope>NUCLEOTIDE SEQUENCE [LARGE SCALE GENOMIC DNA]</scope>
    <source>
        <strain evidence="2">NCIMB 1889</strain>
    </source>
</reference>
<proteinExistence type="predicted"/>
<keyword evidence="2" id="KW-0808">Transferase</keyword>
<name>U1KK92_9GAMM</name>
<dbReference type="Gene3D" id="3.90.550.10">
    <property type="entry name" value="Spore Coat Polysaccharide Biosynthesis Protein SpsA, Chain A"/>
    <property type="match status" value="1"/>
</dbReference>